<evidence type="ECO:0000313" key="6">
    <source>
        <dbReference type="EMBL" id="UXN70850.1"/>
    </source>
</evidence>
<feature type="domain" description="HTH lysR-type" evidence="5">
    <location>
        <begin position="20"/>
        <end position="77"/>
    </location>
</feature>
<organism evidence="6 7">
    <name type="scientific">Devosia neptuniae</name>
    <dbReference type="NCBI Taxonomy" id="191302"/>
    <lineage>
        <taxon>Bacteria</taxon>
        <taxon>Pseudomonadati</taxon>
        <taxon>Pseudomonadota</taxon>
        <taxon>Alphaproteobacteria</taxon>
        <taxon>Hyphomicrobiales</taxon>
        <taxon>Devosiaceae</taxon>
        <taxon>Devosia</taxon>
    </lineage>
</organism>
<dbReference type="PANTHER" id="PTHR30537:SF26">
    <property type="entry name" value="GLYCINE CLEAVAGE SYSTEM TRANSCRIPTIONAL ACTIVATOR"/>
    <property type="match status" value="1"/>
</dbReference>
<keyword evidence="2" id="KW-0805">Transcription regulation</keyword>
<dbReference type="CDD" id="cd08432">
    <property type="entry name" value="PBP2_GcdR_TrpI_HvrB_AmpR_like"/>
    <property type="match status" value="1"/>
</dbReference>
<gene>
    <name evidence="6" type="primary">gcvA</name>
    <name evidence="6" type="ORF">N8A98_06595</name>
</gene>
<evidence type="ECO:0000256" key="4">
    <source>
        <dbReference type="ARBA" id="ARBA00023163"/>
    </source>
</evidence>
<dbReference type="RefSeq" id="WP_262170104.1">
    <property type="nucleotide sequence ID" value="NZ_CP104965.1"/>
</dbReference>
<dbReference type="PANTHER" id="PTHR30537">
    <property type="entry name" value="HTH-TYPE TRANSCRIPTIONAL REGULATOR"/>
    <property type="match status" value="1"/>
</dbReference>
<dbReference type="InterPro" id="IPR000847">
    <property type="entry name" value="LysR_HTH_N"/>
</dbReference>
<keyword evidence="7" id="KW-1185">Reference proteome</keyword>
<comment type="similarity">
    <text evidence="1">Belongs to the LysR transcriptional regulatory family.</text>
</comment>
<dbReference type="Gene3D" id="1.10.10.10">
    <property type="entry name" value="Winged helix-like DNA-binding domain superfamily/Winged helix DNA-binding domain"/>
    <property type="match status" value="1"/>
</dbReference>
<dbReference type="Pfam" id="PF00126">
    <property type="entry name" value="HTH_1"/>
    <property type="match status" value="1"/>
</dbReference>
<dbReference type="InterPro" id="IPR005119">
    <property type="entry name" value="LysR_subst-bd"/>
</dbReference>
<dbReference type="Proteomes" id="UP001061862">
    <property type="component" value="Chromosome"/>
</dbReference>
<dbReference type="PRINTS" id="PR00039">
    <property type="entry name" value="HTHLYSR"/>
</dbReference>
<accession>A0ABY6CF27</accession>
<name>A0ABY6CF27_9HYPH</name>
<dbReference type="InterPro" id="IPR058163">
    <property type="entry name" value="LysR-type_TF_proteobact-type"/>
</dbReference>
<evidence type="ECO:0000259" key="5">
    <source>
        <dbReference type="PROSITE" id="PS50931"/>
    </source>
</evidence>
<reference evidence="6 7" key="1">
    <citation type="submission" date="2022-09" db="EMBL/GenBank/DDBJ databases">
        <title>Interaction between co-microsymbionts with complementary sets of symbiotic genes in legume-rhizobium systems.</title>
        <authorList>
            <person name="Safronova V."/>
            <person name="Sazanova A."/>
            <person name="Afonin A."/>
            <person name="Chirak E."/>
        </authorList>
    </citation>
    <scope>NUCLEOTIDE SEQUENCE [LARGE SCALE GENOMIC DNA]</scope>
    <source>
        <strain evidence="6 7">A18/4-1</strain>
    </source>
</reference>
<evidence type="ECO:0000256" key="2">
    <source>
        <dbReference type="ARBA" id="ARBA00023015"/>
    </source>
</evidence>
<dbReference type="SUPFAM" id="SSF53850">
    <property type="entry name" value="Periplasmic binding protein-like II"/>
    <property type="match status" value="1"/>
</dbReference>
<evidence type="ECO:0000256" key="1">
    <source>
        <dbReference type="ARBA" id="ARBA00009437"/>
    </source>
</evidence>
<evidence type="ECO:0000313" key="7">
    <source>
        <dbReference type="Proteomes" id="UP001061862"/>
    </source>
</evidence>
<protein>
    <submittedName>
        <fullName evidence="6">Transcriptional regulator GcvA</fullName>
    </submittedName>
</protein>
<dbReference type="NCBIfam" id="NF008352">
    <property type="entry name" value="PRK11139.1"/>
    <property type="match status" value="1"/>
</dbReference>
<dbReference type="Gene3D" id="3.40.190.10">
    <property type="entry name" value="Periplasmic binding protein-like II"/>
    <property type="match status" value="2"/>
</dbReference>
<dbReference type="InterPro" id="IPR036388">
    <property type="entry name" value="WH-like_DNA-bd_sf"/>
</dbReference>
<dbReference type="EMBL" id="CP104965">
    <property type="protein sequence ID" value="UXN70850.1"/>
    <property type="molecule type" value="Genomic_DNA"/>
</dbReference>
<sequence>MNIAARPRVRSMPPTLARLPPLTSLRAFVATARHLSFTRAADELHVTSAAIGQQIRLLEDYVGQTLFLRNRGQLELTDTGKTLMPGLTDAFDRVLDTMARLTTAGEAAPIRISVAPSFASKWLVPRLAALRRRAPDLEVLLDASVKLVDPSRDDTDCVIRYGFGAYPGLTVDKLFSEAVLPVCSPALAEQHGLSRGPHALLGVPLLHEDGPERDASCPDWPSWLRAHGVDLRLGEPGTRFNQSSLLLDAALAGQGVGLGKLRLVEADLAAGRLVSPFGAPQPVEFSYFFAAAPHKARLPHVALFRDWLLAEAAATRTANLPLRAPHLAAVSIPAMAAE</sequence>
<evidence type="ECO:0000256" key="3">
    <source>
        <dbReference type="ARBA" id="ARBA00023125"/>
    </source>
</evidence>
<dbReference type="InterPro" id="IPR036390">
    <property type="entry name" value="WH_DNA-bd_sf"/>
</dbReference>
<keyword evidence="3" id="KW-0238">DNA-binding</keyword>
<proteinExistence type="inferred from homology"/>
<dbReference type="Pfam" id="PF03466">
    <property type="entry name" value="LysR_substrate"/>
    <property type="match status" value="1"/>
</dbReference>
<dbReference type="PROSITE" id="PS50931">
    <property type="entry name" value="HTH_LYSR"/>
    <property type="match status" value="1"/>
</dbReference>
<dbReference type="SUPFAM" id="SSF46785">
    <property type="entry name" value="Winged helix' DNA-binding domain"/>
    <property type="match status" value="1"/>
</dbReference>
<keyword evidence="4" id="KW-0804">Transcription</keyword>